<dbReference type="EMBL" id="CP026604">
    <property type="protein sequence ID" value="AWB66182.1"/>
    <property type="molecule type" value="Genomic_DNA"/>
</dbReference>
<feature type="transmembrane region" description="Helical" evidence="6">
    <location>
        <begin position="6"/>
        <end position="28"/>
    </location>
</feature>
<dbReference type="PANTHER" id="PTHR42709:SF6">
    <property type="entry name" value="UNDECAPRENYL PHOSPHATE TRANSPORTER A"/>
    <property type="match status" value="1"/>
</dbReference>
<reference evidence="8 9" key="1">
    <citation type="submission" date="2018-01" db="EMBL/GenBank/DDBJ databases">
        <title>Genome sequence of a Cantenovulum-like bacteria.</title>
        <authorList>
            <person name="Tan W.R."/>
            <person name="Lau N.-S."/>
            <person name="Go F."/>
            <person name="Amirul A.-A.A."/>
        </authorList>
    </citation>
    <scope>NUCLEOTIDE SEQUENCE [LARGE SCALE GENOMIC DNA]</scope>
    <source>
        <strain evidence="8 9">CCB-QB4</strain>
    </source>
</reference>
<evidence type="ECO:0000256" key="6">
    <source>
        <dbReference type="SAM" id="Phobius"/>
    </source>
</evidence>
<dbReference type="KEGG" id="cate:C2869_06910"/>
<dbReference type="Pfam" id="PF09335">
    <property type="entry name" value="VTT_dom"/>
    <property type="match status" value="1"/>
</dbReference>
<dbReference type="RefSeq" id="WP_108602254.1">
    <property type="nucleotide sequence ID" value="NZ_CP026604.1"/>
</dbReference>
<feature type="transmembrane region" description="Helical" evidence="6">
    <location>
        <begin position="161"/>
        <end position="179"/>
    </location>
</feature>
<evidence type="ECO:0000313" key="8">
    <source>
        <dbReference type="EMBL" id="AWB66182.1"/>
    </source>
</evidence>
<dbReference type="Proteomes" id="UP000244441">
    <property type="component" value="Chromosome"/>
</dbReference>
<dbReference type="InterPro" id="IPR051311">
    <property type="entry name" value="DedA_domain"/>
</dbReference>
<keyword evidence="5 6" id="KW-0472">Membrane</keyword>
<feature type="transmembrane region" description="Helical" evidence="6">
    <location>
        <begin position="48"/>
        <end position="69"/>
    </location>
</feature>
<dbReference type="OrthoDB" id="284062at2"/>
<evidence type="ECO:0000313" key="9">
    <source>
        <dbReference type="Proteomes" id="UP000244441"/>
    </source>
</evidence>
<sequence>MKALIKVIITLALVFATTFVIAKLTGILSFEQIEAWLIQAKQVSHLKLMLLIVVVLFADLFIAIPVLSICMLSGYLLGAVLGFAASITGILLVGVVGYLLSQKYGELILKRLVKSETERKQMKSLFNQYGFSLIIMSRATPILPEVSACLAGMSKMPFLKFLLAWTLVNIPYAAIANYSGSISSIENPKPAILTAVAIVFVFSTSWLWFQHKVKRQNQISNTN</sequence>
<dbReference type="InterPro" id="IPR032816">
    <property type="entry name" value="VTT_dom"/>
</dbReference>
<proteinExistence type="predicted"/>
<evidence type="ECO:0000259" key="7">
    <source>
        <dbReference type="Pfam" id="PF09335"/>
    </source>
</evidence>
<evidence type="ECO:0000256" key="4">
    <source>
        <dbReference type="ARBA" id="ARBA00022989"/>
    </source>
</evidence>
<evidence type="ECO:0000256" key="2">
    <source>
        <dbReference type="ARBA" id="ARBA00022475"/>
    </source>
</evidence>
<evidence type="ECO:0000256" key="1">
    <source>
        <dbReference type="ARBA" id="ARBA00004651"/>
    </source>
</evidence>
<feature type="transmembrane region" description="Helical" evidence="6">
    <location>
        <begin position="75"/>
        <end position="101"/>
    </location>
</feature>
<dbReference type="AlphaFoldDB" id="A0A2S0VPS0"/>
<accession>A0A2S0VPS0</accession>
<organism evidence="8 9">
    <name type="scientific">Saccharobesus litoralis</name>
    <dbReference type="NCBI Taxonomy" id="2172099"/>
    <lineage>
        <taxon>Bacteria</taxon>
        <taxon>Pseudomonadati</taxon>
        <taxon>Pseudomonadota</taxon>
        <taxon>Gammaproteobacteria</taxon>
        <taxon>Alteromonadales</taxon>
        <taxon>Alteromonadaceae</taxon>
        <taxon>Saccharobesus</taxon>
    </lineage>
</organism>
<keyword evidence="9" id="KW-1185">Reference proteome</keyword>
<evidence type="ECO:0000256" key="3">
    <source>
        <dbReference type="ARBA" id="ARBA00022692"/>
    </source>
</evidence>
<keyword evidence="4 6" id="KW-1133">Transmembrane helix</keyword>
<evidence type="ECO:0000256" key="5">
    <source>
        <dbReference type="ARBA" id="ARBA00023136"/>
    </source>
</evidence>
<protein>
    <recommendedName>
        <fullName evidence="7">VTT domain-containing protein</fullName>
    </recommendedName>
</protein>
<feature type="domain" description="VTT" evidence="7">
    <location>
        <begin position="65"/>
        <end position="181"/>
    </location>
</feature>
<feature type="transmembrane region" description="Helical" evidence="6">
    <location>
        <begin position="191"/>
        <end position="209"/>
    </location>
</feature>
<keyword evidence="3 6" id="KW-0812">Transmembrane</keyword>
<name>A0A2S0VPS0_9ALTE</name>
<dbReference type="GO" id="GO:0005886">
    <property type="term" value="C:plasma membrane"/>
    <property type="evidence" value="ECO:0007669"/>
    <property type="project" value="UniProtKB-SubCell"/>
</dbReference>
<dbReference type="PANTHER" id="PTHR42709">
    <property type="entry name" value="ALKALINE PHOSPHATASE LIKE PROTEIN"/>
    <property type="match status" value="1"/>
</dbReference>
<keyword evidence="2" id="KW-1003">Cell membrane</keyword>
<gene>
    <name evidence="8" type="ORF">C2869_06910</name>
</gene>
<comment type="subcellular location">
    <subcellularLocation>
        <location evidence="1">Cell membrane</location>
        <topology evidence="1">Multi-pass membrane protein</topology>
    </subcellularLocation>
</comment>